<protein>
    <submittedName>
        <fullName evidence="1">Uncharacterized protein</fullName>
    </submittedName>
</protein>
<evidence type="ECO:0000313" key="1">
    <source>
        <dbReference type="EMBL" id="MBP2479080.1"/>
    </source>
</evidence>
<accession>A0ABS5ATR6</accession>
<organism evidence="1 2">
    <name type="scientific">Crossiella equi</name>
    <dbReference type="NCBI Taxonomy" id="130796"/>
    <lineage>
        <taxon>Bacteria</taxon>
        <taxon>Bacillati</taxon>
        <taxon>Actinomycetota</taxon>
        <taxon>Actinomycetes</taxon>
        <taxon>Pseudonocardiales</taxon>
        <taxon>Pseudonocardiaceae</taxon>
        <taxon>Crossiella</taxon>
    </lineage>
</organism>
<proteinExistence type="predicted"/>
<evidence type="ECO:0000313" key="2">
    <source>
        <dbReference type="Proteomes" id="UP001519363"/>
    </source>
</evidence>
<reference evidence="1 2" key="1">
    <citation type="submission" date="2021-03" db="EMBL/GenBank/DDBJ databases">
        <title>Sequencing the genomes of 1000 actinobacteria strains.</title>
        <authorList>
            <person name="Klenk H.-P."/>
        </authorList>
    </citation>
    <scope>NUCLEOTIDE SEQUENCE [LARGE SCALE GENOMIC DNA]</scope>
    <source>
        <strain evidence="1 2">DSM 44580</strain>
    </source>
</reference>
<sequence length="49" mass="5729">MTNGDRRDTDWITRDMGRIFPREWERHRGGEIGPAVRAATDRFARGRGE</sequence>
<keyword evidence="2" id="KW-1185">Reference proteome</keyword>
<comment type="caution">
    <text evidence="1">The sequence shown here is derived from an EMBL/GenBank/DDBJ whole genome shotgun (WGS) entry which is preliminary data.</text>
</comment>
<dbReference type="RefSeq" id="WP_245375169.1">
    <property type="nucleotide sequence ID" value="NZ_JAGIOO010000001.1"/>
</dbReference>
<dbReference type="Proteomes" id="UP001519363">
    <property type="component" value="Unassembled WGS sequence"/>
</dbReference>
<dbReference type="EMBL" id="JAGIOO010000001">
    <property type="protein sequence ID" value="MBP2479080.1"/>
    <property type="molecule type" value="Genomic_DNA"/>
</dbReference>
<name>A0ABS5ATR6_9PSEU</name>
<gene>
    <name evidence="1" type="ORF">JOF53_007952</name>
</gene>